<name>A0A1G9U877_9FIRM</name>
<evidence type="ECO:0000259" key="1">
    <source>
        <dbReference type="Pfam" id="PF20797"/>
    </source>
</evidence>
<proteinExistence type="predicted"/>
<accession>A0A1G9U877</accession>
<evidence type="ECO:0000313" key="2">
    <source>
        <dbReference type="EMBL" id="SDM56003.1"/>
    </source>
</evidence>
<dbReference type="Proteomes" id="UP000199476">
    <property type="component" value="Unassembled WGS sequence"/>
</dbReference>
<reference evidence="2 3" key="1">
    <citation type="submission" date="2016-10" db="EMBL/GenBank/DDBJ databases">
        <authorList>
            <person name="de Groot N.N."/>
        </authorList>
    </citation>
    <scope>NUCLEOTIDE SEQUENCE [LARGE SCALE GENOMIC DNA]</scope>
    <source>
        <strain evidence="2 3">SLAS-1</strain>
    </source>
</reference>
<dbReference type="InterPro" id="IPR048769">
    <property type="entry name" value="HepT-like_dom"/>
</dbReference>
<protein>
    <recommendedName>
        <fullName evidence="1">HepT-like domain-containing protein</fullName>
    </recommendedName>
</protein>
<dbReference type="EMBL" id="FNGO01000063">
    <property type="protein sequence ID" value="SDM56003.1"/>
    <property type="molecule type" value="Genomic_DNA"/>
</dbReference>
<dbReference type="STRING" id="321763.SAMN04488692_1632"/>
<dbReference type="Pfam" id="PF20797">
    <property type="entry name" value="HepT-like_2"/>
    <property type="match status" value="1"/>
</dbReference>
<dbReference type="AlphaFoldDB" id="A0A1G9U877"/>
<evidence type="ECO:0000313" key="3">
    <source>
        <dbReference type="Proteomes" id="UP000199476"/>
    </source>
</evidence>
<feature type="domain" description="HepT-like" evidence="1">
    <location>
        <begin position="47"/>
        <end position="152"/>
    </location>
</feature>
<organism evidence="2 3">
    <name type="scientific">Halarsenatibacter silvermanii</name>
    <dbReference type="NCBI Taxonomy" id="321763"/>
    <lineage>
        <taxon>Bacteria</taxon>
        <taxon>Bacillati</taxon>
        <taxon>Bacillota</taxon>
        <taxon>Clostridia</taxon>
        <taxon>Halanaerobiales</taxon>
        <taxon>Halarsenatibacteraceae</taxon>
        <taxon>Halarsenatibacter</taxon>
    </lineage>
</organism>
<gene>
    <name evidence="2" type="ORF">SAMN04488692_1632</name>
</gene>
<keyword evidence="3" id="KW-1185">Reference proteome</keyword>
<sequence length="157" mass="19083">MQEKIEILRAEIKEDLESIKEIKSEFDDFIDHIDWENPKDNEQVIIGYKLHNFYNACENIFKNIARFFENVAENNEWHKKLLKRMKMEIEGVRPAVISHELYLILDDFRAFRHVFRHLYDGKLDWQKQKIVVDKFDRAANMMIEELEEFCDKLKEMA</sequence>